<proteinExistence type="predicted"/>
<keyword evidence="4" id="KW-1185">Reference proteome</keyword>
<dbReference type="InterPro" id="IPR027039">
    <property type="entry name" value="Crtac1"/>
</dbReference>
<dbReference type="Proteomes" id="UP000325372">
    <property type="component" value="Unassembled WGS sequence"/>
</dbReference>
<dbReference type="Pfam" id="PF13517">
    <property type="entry name" value="FG-GAP_3"/>
    <property type="match status" value="2"/>
</dbReference>
<evidence type="ECO:0000259" key="2">
    <source>
        <dbReference type="Pfam" id="PF07593"/>
    </source>
</evidence>
<dbReference type="SUPFAM" id="SSF69318">
    <property type="entry name" value="Integrin alpha N-terminal domain"/>
    <property type="match status" value="1"/>
</dbReference>
<dbReference type="InterPro" id="IPR013517">
    <property type="entry name" value="FG-GAP"/>
</dbReference>
<evidence type="ECO:0000313" key="3">
    <source>
        <dbReference type="EMBL" id="KAA9133524.1"/>
    </source>
</evidence>
<dbReference type="InterPro" id="IPR011519">
    <property type="entry name" value="UnbV_ASPIC"/>
</dbReference>
<accession>A0A5N0TGC2</accession>
<dbReference type="AlphaFoldDB" id="A0A5N0TGC2"/>
<evidence type="ECO:0000313" key="4">
    <source>
        <dbReference type="Proteomes" id="UP000325372"/>
    </source>
</evidence>
<name>A0A5N0TGC2_9GAMM</name>
<dbReference type="EMBL" id="VYXP01000002">
    <property type="protein sequence ID" value="KAA9133524.1"/>
    <property type="molecule type" value="Genomic_DNA"/>
</dbReference>
<dbReference type="PANTHER" id="PTHR16026:SF0">
    <property type="entry name" value="CARTILAGE ACIDIC PROTEIN 1"/>
    <property type="match status" value="1"/>
</dbReference>
<organism evidence="3 4">
    <name type="scientific">Marinihelvus fidelis</name>
    <dbReference type="NCBI Taxonomy" id="2613842"/>
    <lineage>
        <taxon>Bacteria</taxon>
        <taxon>Pseudomonadati</taxon>
        <taxon>Pseudomonadota</taxon>
        <taxon>Gammaproteobacteria</taxon>
        <taxon>Chromatiales</taxon>
        <taxon>Wenzhouxiangellaceae</taxon>
        <taxon>Marinihelvus</taxon>
    </lineage>
</organism>
<sequence length="1025" mass="111900">MLGLPVTSVYAQSLDQIIANIGELEGNRDPKCYATASRLEDFMYGTPLSDAARFQKNDLQKRLADAIWRDAGNGKSSLTRAEITASFDKVMGYGKEANGDTVLTFPSGAALTIDATDFRHYGTVAYSLRAILGAQQDALVDPDAEPLAALDQDAVAAFKDRLDLAALALLKEADAYARAHNEYEITGANLNRAWLALYREVPAETVPAGVVTAMDTRPVTLDRIITEKVEAYARYNAVSNPLFMRNMQVYFARLSWPTTEEEEAAFRDGFITALVGYAADLYNGVLDVALANDHALIREADVARFVEHFTPFEVNEYEDVVYFPNLAVGNVPIEAYDLDAFRDSGVHWLYLGHAIDSDEVTRYLDVDPFAAELLAENVAQMGVLMLREAGLEGARRGEERLSLELLEAGMANIQAKVDATVAGEQLPAERVAALRSADDEIAEPTAGTTWFTDVTGASGIDFMHRSSDWLNRLLRSYLQRDETTGIITIPPAFGGSGVAAGDVDNDGDADVLLLSGLGNRLYLNHGTEGFEDVTTAAGLVFTRPQDNQPGEPRQPLIADLDNDGWQDIIVTYVNDPHRVYRNRGDGSFEDVTDSAGLGGADLVGGPATVFDFDNDGLLDIYIQYFGDYLRGELPTLARRNSNGLPDKLFRNTGALRFEEVEAGVGDTGWGQSVTHTDIDGDGWQDLVSGNDFGTNTYYRNTGDGRFEDITATLGTGKPSYTMNISMADLNADLVPDIYISNIVAMNKDEKYVLPNEDMQMKFNLEKLAHLRVVEANDLFISSVDEDGQVRYALSRELVGRGYNSTGWAWGASFFDADLDGDDDLYVLNGMNEYNLYSSKNAYADPGEASDGMTYLPVDTEESNVFFVNSGGKLNNASGQSGLDLLGNSRSAAYLDIDGDGDLDIVLNNYHGQAKVYRNNAERLSGQWVKLRLQGDPAQGVNRDAIGARVVFRLNDDATVWREIHGSEGYMTVHERTIHAGIGQAASVSAEITWPNGQKQVVTGLQAGQVHDVRMSPAHAESQISP</sequence>
<gene>
    <name evidence="3" type="ORF">F3N42_04025</name>
</gene>
<comment type="caution">
    <text evidence="3">The sequence shown here is derived from an EMBL/GenBank/DDBJ whole genome shotgun (WGS) entry which is preliminary data.</text>
</comment>
<evidence type="ECO:0000256" key="1">
    <source>
        <dbReference type="ARBA" id="ARBA00022729"/>
    </source>
</evidence>
<dbReference type="RefSeq" id="WP_150863085.1">
    <property type="nucleotide sequence ID" value="NZ_VYXP01000002.1"/>
</dbReference>
<dbReference type="PANTHER" id="PTHR16026">
    <property type="entry name" value="CARTILAGE ACIDIC PROTEIN 1"/>
    <property type="match status" value="1"/>
</dbReference>
<dbReference type="InterPro" id="IPR028994">
    <property type="entry name" value="Integrin_alpha_N"/>
</dbReference>
<keyword evidence="1" id="KW-0732">Signal</keyword>
<dbReference type="Gene3D" id="2.130.10.130">
    <property type="entry name" value="Integrin alpha, N-terminal"/>
    <property type="match status" value="2"/>
</dbReference>
<protein>
    <submittedName>
        <fullName evidence="3">CRTAC1 family protein</fullName>
    </submittedName>
</protein>
<reference evidence="3 4" key="1">
    <citation type="submission" date="2019-09" db="EMBL/GenBank/DDBJ databases">
        <title>Wenzhouxiangella sp. Genome sequencing and assembly.</title>
        <authorList>
            <person name="Zhang R."/>
        </authorList>
    </citation>
    <scope>NUCLEOTIDE SEQUENCE [LARGE SCALE GENOMIC DNA]</scope>
    <source>
        <strain evidence="3 4">W260</strain>
    </source>
</reference>
<feature type="domain" description="ASPIC/UnbV" evidence="2">
    <location>
        <begin position="944"/>
        <end position="1009"/>
    </location>
</feature>
<dbReference type="Pfam" id="PF07593">
    <property type="entry name" value="UnbV_ASPIC"/>
    <property type="match status" value="1"/>
</dbReference>